<evidence type="ECO:0008006" key="3">
    <source>
        <dbReference type="Google" id="ProtNLM"/>
    </source>
</evidence>
<dbReference type="EMBL" id="JAASQI010000009">
    <property type="protein sequence ID" value="NIJ59558.1"/>
    <property type="molecule type" value="Genomic_DNA"/>
</dbReference>
<gene>
    <name evidence="1" type="ORF">FHS82_003416</name>
</gene>
<evidence type="ECO:0000313" key="2">
    <source>
        <dbReference type="Proteomes" id="UP001429580"/>
    </source>
</evidence>
<dbReference type="Gene3D" id="1.10.3290.10">
    <property type="entry name" value="Fido-like domain"/>
    <property type="match status" value="1"/>
</dbReference>
<organism evidence="1 2">
    <name type="scientific">Pseudochelatococcus lubricantis</name>
    <dbReference type="NCBI Taxonomy" id="1538102"/>
    <lineage>
        <taxon>Bacteria</taxon>
        <taxon>Pseudomonadati</taxon>
        <taxon>Pseudomonadota</taxon>
        <taxon>Alphaproteobacteria</taxon>
        <taxon>Hyphomicrobiales</taxon>
        <taxon>Chelatococcaceae</taxon>
        <taxon>Pseudochelatococcus</taxon>
    </lineage>
</organism>
<name>A0ABX0V329_9HYPH</name>
<proteinExistence type="predicted"/>
<protein>
    <recommendedName>
        <fullName evidence="3">Fido domain-containing protein</fullName>
    </recommendedName>
</protein>
<reference evidence="1 2" key="1">
    <citation type="submission" date="2020-03" db="EMBL/GenBank/DDBJ databases">
        <title>Genomic Encyclopedia of Type Strains, Phase IV (KMG-IV): sequencing the most valuable type-strain genomes for metagenomic binning, comparative biology and taxonomic classification.</title>
        <authorList>
            <person name="Goeker M."/>
        </authorList>
    </citation>
    <scope>NUCLEOTIDE SEQUENCE [LARGE SCALE GENOMIC DNA]</scope>
    <source>
        <strain evidence="1 2">DSM 103870</strain>
    </source>
</reference>
<dbReference type="InterPro" id="IPR036597">
    <property type="entry name" value="Fido-like_dom_sf"/>
</dbReference>
<dbReference type="RefSeq" id="WP_166955048.1">
    <property type="nucleotide sequence ID" value="NZ_JAASQI010000009.1"/>
</dbReference>
<comment type="caution">
    <text evidence="1">The sequence shown here is derived from an EMBL/GenBank/DDBJ whole genome shotgun (WGS) entry which is preliminary data.</text>
</comment>
<evidence type="ECO:0000313" key="1">
    <source>
        <dbReference type="EMBL" id="NIJ59558.1"/>
    </source>
</evidence>
<dbReference type="Proteomes" id="UP001429580">
    <property type="component" value="Unassembled WGS sequence"/>
</dbReference>
<accession>A0ABX0V329</accession>
<keyword evidence="2" id="KW-1185">Reference proteome</keyword>
<sequence length="223" mass="25535">MRLVMNLQEVEVALAHLMTASAKPDTHVFDDKEPLSDDVVRRMISGYAHVNDLLRTGVNLFDYGCSSHWLELNHLVLCGTTPGRREQFRDHIEQTERRFYDDSIGGIGERIEWLRRHRSSAPEALAAGIFLHITSAPQLFIEGNRRTATLIASYALVSHARPPLVVTDSDYQAFFSLTDDCKHIHRDRWDHFLSYYAVSYRIERFLRKTADGRYLTTDGGDPG</sequence>